<dbReference type="EMBL" id="FSRE01000003">
    <property type="protein sequence ID" value="SIO02320.1"/>
    <property type="molecule type" value="Genomic_DNA"/>
</dbReference>
<gene>
    <name evidence="7" type="ORF">SAMN05443662_1184</name>
</gene>
<dbReference type="InterPro" id="IPR050574">
    <property type="entry name" value="HPF/YfiA_ribosome-assoc"/>
</dbReference>
<dbReference type="InterPro" id="IPR003489">
    <property type="entry name" value="RHF/RaiA"/>
</dbReference>
<dbReference type="FunFam" id="3.30.160.100:FF:000001">
    <property type="entry name" value="Ribosome hibernation promoting factor"/>
    <property type="match status" value="1"/>
</dbReference>
<dbReference type="GO" id="GO:0043024">
    <property type="term" value="F:ribosomal small subunit binding"/>
    <property type="evidence" value="ECO:0007669"/>
    <property type="project" value="TreeGrafter"/>
</dbReference>
<keyword evidence="8" id="KW-1185">Reference proteome</keyword>
<protein>
    <recommendedName>
        <fullName evidence="4">Ribosome hibernation promoting factor</fullName>
    </recommendedName>
    <alternativeName>
        <fullName evidence="5">Hibernation factor HPF</fullName>
    </alternativeName>
</protein>
<feature type="region of interest" description="Disordered" evidence="6">
    <location>
        <begin position="92"/>
        <end position="112"/>
    </location>
</feature>
<sequence length="112" mass="12743">MQLEITGHHIDVTDALRDHIKSKLEKIKRHFDQVMRVHVILDSERAFKIAEATVHVAGHDFFAKDEKDDMYAAIDGMVDKLDRQIVKHKEKIRGHNKKSGGVKGMEAEEASA</sequence>
<evidence type="ECO:0000256" key="1">
    <source>
        <dbReference type="ARBA" id="ARBA00022845"/>
    </source>
</evidence>
<dbReference type="GO" id="GO:0022627">
    <property type="term" value="C:cytosolic small ribosomal subunit"/>
    <property type="evidence" value="ECO:0007669"/>
    <property type="project" value="TreeGrafter"/>
</dbReference>
<comment type="similarity">
    <text evidence="2">Belongs to the HPF/YfiA ribosome-associated protein family. Short HPF subfamily.</text>
</comment>
<dbReference type="STRING" id="364032.SAMN05443662_1184"/>
<dbReference type="OrthoDB" id="9795980at2"/>
<dbReference type="PANTHER" id="PTHR33231">
    <property type="entry name" value="30S RIBOSOMAL PROTEIN"/>
    <property type="match status" value="1"/>
</dbReference>
<dbReference type="PANTHER" id="PTHR33231:SF1">
    <property type="entry name" value="30S RIBOSOMAL PROTEIN"/>
    <property type="match status" value="1"/>
</dbReference>
<dbReference type="Proteomes" id="UP000198461">
    <property type="component" value="Unassembled WGS sequence"/>
</dbReference>
<evidence type="ECO:0000313" key="7">
    <source>
        <dbReference type="EMBL" id="SIO02320.1"/>
    </source>
</evidence>
<dbReference type="CDD" id="cd00552">
    <property type="entry name" value="RaiA"/>
    <property type="match status" value="1"/>
</dbReference>
<organism evidence="7 8">
    <name type="scientific">Sulfurivirga caldicuralii</name>
    <dbReference type="NCBI Taxonomy" id="364032"/>
    <lineage>
        <taxon>Bacteria</taxon>
        <taxon>Pseudomonadati</taxon>
        <taxon>Pseudomonadota</taxon>
        <taxon>Gammaproteobacteria</taxon>
        <taxon>Thiotrichales</taxon>
        <taxon>Piscirickettsiaceae</taxon>
        <taxon>Sulfurivirga</taxon>
    </lineage>
</organism>
<dbReference type="RefSeq" id="WP_074201478.1">
    <property type="nucleotide sequence ID" value="NZ_FSRE01000003.1"/>
</dbReference>
<evidence type="ECO:0000256" key="6">
    <source>
        <dbReference type="SAM" id="MobiDB-lite"/>
    </source>
</evidence>
<evidence type="ECO:0000256" key="2">
    <source>
        <dbReference type="ARBA" id="ARBA00038434"/>
    </source>
</evidence>
<evidence type="ECO:0000313" key="8">
    <source>
        <dbReference type="Proteomes" id="UP000198461"/>
    </source>
</evidence>
<evidence type="ECO:0000256" key="3">
    <source>
        <dbReference type="ARBA" id="ARBA00038695"/>
    </source>
</evidence>
<comment type="subunit">
    <text evidence="3">Associates exclusively with 100S ribosomes, which are dimers of 70S ribosomes.</text>
</comment>
<dbReference type="InterPro" id="IPR036567">
    <property type="entry name" value="RHF-like"/>
</dbReference>
<keyword evidence="1" id="KW-0810">Translation regulation</keyword>
<dbReference type="NCBIfam" id="TIGR00741">
    <property type="entry name" value="yfiA"/>
    <property type="match status" value="1"/>
</dbReference>
<dbReference type="Pfam" id="PF02482">
    <property type="entry name" value="Ribosomal_S30AE"/>
    <property type="match status" value="1"/>
</dbReference>
<dbReference type="SUPFAM" id="SSF69754">
    <property type="entry name" value="Ribosome binding protein Y (YfiA homologue)"/>
    <property type="match status" value="1"/>
</dbReference>
<reference evidence="8" key="1">
    <citation type="submission" date="2016-11" db="EMBL/GenBank/DDBJ databases">
        <authorList>
            <person name="Varghese N."/>
            <person name="Submissions S."/>
        </authorList>
    </citation>
    <scope>NUCLEOTIDE SEQUENCE [LARGE SCALE GENOMIC DNA]</scope>
    <source>
        <strain evidence="8">DSM 17737</strain>
    </source>
</reference>
<dbReference type="AlphaFoldDB" id="A0A1N6G499"/>
<accession>A0A1N6G499</accession>
<name>A0A1N6G499_9GAMM</name>
<evidence type="ECO:0000256" key="5">
    <source>
        <dbReference type="ARBA" id="ARBA00041319"/>
    </source>
</evidence>
<evidence type="ECO:0000256" key="4">
    <source>
        <dbReference type="ARBA" id="ARBA00041148"/>
    </source>
</evidence>
<dbReference type="GO" id="GO:0045900">
    <property type="term" value="P:negative regulation of translational elongation"/>
    <property type="evidence" value="ECO:0007669"/>
    <property type="project" value="TreeGrafter"/>
</dbReference>
<dbReference type="Gene3D" id="3.30.160.100">
    <property type="entry name" value="Ribosome hibernation promotion factor-like"/>
    <property type="match status" value="1"/>
</dbReference>
<proteinExistence type="inferred from homology"/>